<dbReference type="EMBL" id="GBXM01018330">
    <property type="protein sequence ID" value="JAH90247.1"/>
    <property type="molecule type" value="Transcribed_RNA"/>
</dbReference>
<name>A0A0E9WIT6_ANGAN</name>
<proteinExistence type="predicted"/>
<protein>
    <submittedName>
        <fullName evidence="1">Uncharacterized protein</fullName>
    </submittedName>
</protein>
<accession>A0A0E9WIT6</accession>
<evidence type="ECO:0000313" key="1">
    <source>
        <dbReference type="EMBL" id="JAH90247.1"/>
    </source>
</evidence>
<dbReference type="AlphaFoldDB" id="A0A0E9WIT6"/>
<reference evidence="1" key="1">
    <citation type="submission" date="2014-11" db="EMBL/GenBank/DDBJ databases">
        <authorList>
            <person name="Amaro Gonzalez C."/>
        </authorList>
    </citation>
    <scope>NUCLEOTIDE SEQUENCE</scope>
</reference>
<organism evidence="1">
    <name type="scientific">Anguilla anguilla</name>
    <name type="common">European freshwater eel</name>
    <name type="synonym">Muraena anguilla</name>
    <dbReference type="NCBI Taxonomy" id="7936"/>
    <lineage>
        <taxon>Eukaryota</taxon>
        <taxon>Metazoa</taxon>
        <taxon>Chordata</taxon>
        <taxon>Craniata</taxon>
        <taxon>Vertebrata</taxon>
        <taxon>Euteleostomi</taxon>
        <taxon>Actinopterygii</taxon>
        <taxon>Neopterygii</taxon>
        <taxon>Teleostei</taxon>
        <taxon>Anguilliformes</taxon>
        <taxon>Anguillidae</taxon>
        <taxon>Anguilla</taxon>
    </lineage>
</organism>
<sequence>MNIYTKLFCGYCISSATVLSFSILNTTGVALNNTILLTFKPVNINIIVLP</sequence>
<reference evidence="1" key="2">
    <citation type="journal article" date="2015" name="Fish Shellfish Immunol.">
        <title>Early steps in the European eel (Anguilla anguilla)-Vibrio vulnificus interaction in the gills: Role of the RtxA13 toxin.</title>
        <authorList>
            <person name="Callol A."/>
            <person name="Pajuelo D."/>
            <person name="Ebbesson L."/>
            <person name="Teles M."/>
            <person name="MacKenzie S."/>
            <person name="Amaro C."/>
        </authorList>
    </citation>
    <scope>NUCLEOTIDE SEQUENCE</scope>
</reference>